<dbReference type="EMBL" id="JAAIJR010000076">
    <property type="protein sequence ID" value="NEX21951.1"/>
    <property type="molecule type" value="Genomic_DNA"/>
</dbReference>
<reference evidence="1 2" key="2">
    <citation type="submission" date="2020-02" db="EMBL/GenBank/DDBJ databases">
        <title>Genome sequences of Thiorhodococcus mannitoliphagus and Thiorhodococcus minor, purple sulfur photosynthetic bacteria in the gammaproteobacterial family, Chromatiaceae.</title>
        <authorList>
            <person name="Aviles F.A."/>
            <person name="Meyer T.E."/>
            <person name="Kyndt J.A."/>
        </authorList>
    </citation>
    <scope>NUCLEOTIDE SEQUENCE [LARGE SCALE GENOMIC DNA]</scope>
    <source>
        <strain evidence="1 2">DSM 18266</strain>
    </source>
</reference>
<accession>A0A6P1DY70</accession>
<sequence length="74" mass="8403">MAYDIHLEQSANRHYCDAKLLMDKQRFDTAGYHFGIAAECAIKHLMRNAGVRADDPAIWKHFGSPGIQVIDKML</sequence>
<dbReference type="Proteomes" id="UP000471640">
    <property type="component" value="Unassembled WGS sequence"/>
</dbReference>
<name>A0A6P1DY70_9GAMM</name>
<keyword evidence="2" id="KW-1185">Reference proteome</keyword>
<proteinExistence type="predicted"/>
<evidence type="ECO:0000313" key="2">
    <source>
        <dbReference type="Proteomes" id="UP000471640"/>
    </source>
</evidence>
<comment type="caution">
    <text evidence="1">The sequence shown here is derived from an EMBL/GenBank/DDBJ whole genome shotgun (WGS) entry which is preliminary data.</text>
</comment>
<organism evidence="1 2">
    <name type="scientific">Thiorhodococcus mannitoliphagus</name>
    <dbReference type="NCBI Taxonomy" id="329406"/>
    <lineage>
        <taxon>Bacteria</taxon>
        <taxon>Pseudomonadati</taxon>
        <taxon>Pseudomonadota</taxon>
        <taxon>Gammaproteobacteria</taxon>
        <taxon>Chromatiales</taxon>
        <taxon>Chromatiaceae</taxon>
        <taxon>Thiorhodococcus</taxon>
    </lineage>
</organism>
<evidence type="ECO:0008006" key="3">
    <source>
        <dbReference type="Google" id="ProtNLM"/>
    </source>
</evidence>
<dbReference type="AlphaFoldDB" id="A0A6P1DY70"/>
<reference evidence="2" key="1">
    <citation type="journal article" date="2020" name="Microbiol. Resour. Announc.">
        <title>Draft Genome Sequences of Thiorhodococcus mannitoliphagus and Thiorhodococcus minor, Purple Sulfur Photosynthetic Bacteria in the Gammaproteobacterial Family Chromatiaceae.</title>
        <authorList>
            <person name="Aviles F.A."/>
            <person name="Meyer T.E."/>
            <person name="Kyndt J.A."/>
        </authorList>
    </citation>
    <scope>NUCLEOTIDE SEQUENCE [LARGE SCALE GENOMIC DNA]</scope>
    <source>
        <strain evidence="2">DSM 18266</strain>
    </source>
</reference>
<evidence type="ECO:0000313" key="1">
    <source>
        <dbReference type="EMBL" id="NEX21951.1"/>
    </source>
</evidence>
<dbReference type="RefSeq" id="WP_164655053.1">
    <property type="nucleotide sequence ID" value="NZ_JAAIJR010000076.1"/>
</dbReference>
<gene>
    <name evidence="1" type="ORF">G3480_16835</name>
</gene>
<protein>
    <recommendedName>
        <fullName evidence="3">HEPN domain-containing protein</fullName>
    </recommendedName>
</protein>